<evidence type="ECO:0000313" key="3">
    <source>
        <dbReference type="Proteomes" id="UP000824166"/>
    </source>
</evidence>
<dbReference type="InterPro" id="IPR041581">
    <property type="entry name" value="Glyoxalase_6"/>
</dbReference>
<protein>
    <submittedName>
        <fullName evidence="2">VOC family protein</fullName>
    </submittedName>
</protein>
<dbReference type="CDD" id="cd07247">
    <property type="entry name" value="SgaA_N_like"/>
    <property type="match status" value="2"/>
</dbReference>
<accession>A0ABS6I9R7</accession>
<organism evidence="2 3">
    <name type="scientific">Paenarthrobacter aromaticivorans</name>
    <dbReference type="NCBI Taxonomy" id="2849150"/>
    <lineage>
        <taxon>Bacteria</taxon>
        <taxon>Bacillati</taxon>
        <taxon>Actinomycetota</taxon>
        <taxon>Actinomycetes</taxon>
        <taxon>Micrococcales</taxon>
        <taxon>Micrococcaceae</taxon>
        <taxon>Paenarthrobacter</taxon>
    </lineage>
</organism>
<dbReference type="EMBL" id="JAHOPC010000014">
    <property type="protein sequence ID" value="MBU8868468.1"/>
    <property type="molecule type" value="Genomic_DNA"/>
</dbReference>
<dbReference type="PANTHER" id="PTHR33993">
    <property type="entry name" value="GLYOXALASE-RELATED"/>
    <property type="match status" value="1"/>
</dbReference>
<sequence>MPVVESYKQGTPCWVDLSSTDVEVSKKFYTELFGWELDPMDAGNGMTYYMAKLHGRKVAGMMQQMPDAPEGMPSYWANYIAVDSADDAAERAVAAGGSILFEPDDVPNGSGRMFFAIDPTGAQIGFWEAGTHPGSGLVNEPGTMIWNELQTDDVPKAVKFYEAVTGCSSETAPAGDLQEYTSLLVDEKRIAGALKLPIEGLSPFWMTYFGVEDVDAGVARAVELGAHVIAPAFDVPGIGRMAVLMDPAGAAFSIMTGLAV</sequence>
<feature type="domain" description="VOC" evidence="1">
    <location>
        <begin position="143"/>
        <end position="257"/>
    </location>
</feature>
<evidence type="ECO:0000313" key="2">
    <source>
        <dbReference type="EMBL" id="MBU8868468.1"/>
    </source>
</evidence>
<dbReference type="InterPro" id="IPR052164">
    <property type="entry name" value="Anthracycline_SecMetBiosynth"/>
</dbReference>
<gene>
    <name evidence="2" type="ORF">KSW38_19420</name>
</gene>
<dbReference type="PROSITE" id="PS51819">
    <property type="entry name" value="VOC"/>
    <property type="match status" value="2"/>
</dbReference>
<evidence type="ECO:0000259" key="1">
    <source>
        <dbReference type="PROSITE" id="PS51819"/>
    </source>
</evidence>
<dbReference type="RefSeq" id="WP_216926585.1">
    <property type="nucleotide sequence ID" value="NZ_JAHOPC010000014.1"/>
</dbReference>
<reference evidence="2 3" key="1">
    <citation type="submission" date="2021-06" db="EMBL/GenBank/DDBJ databases">
        <authorList>
            <person name="Jeong J.W."/>
        </authorList>
    </citation>
    <scope>NUCLEOTIDE SEQUENCE [LARGE SCALE GENOMIC DNA]</scope>
    <source>
        <strain evidence="2 3">MMS21-TAE1-1</strain>
    </source>
</reference>
<dbReference type="InterPro" id="IPR037523">
    <property type="entry name" value="VOC_core"/>
</dbReference>
<name>A0ABS6I9R7_9MICC</name>
<comment type="caution">
    <text evidence="2">The sequence shown here is derived from an EMBL/GenBank/DDBJ whole genome shotgun (WGS) entry which is preliminary data.</text>
</comment>
<proteinExistence type="predicted"/>
<dbReference type="Pfam" id="PF00903">
    <property type="entry name" value="Glyoxalase"/>
    <property type="match status" value="1"/>
</dbReference>
<dbReference type="Proteomes" id="UP000824166">
    <property type="component" value="Unassembled WGS sequence"/>
</dbReference>
<keyword evidence="3" id="KW-1185">Reference proteome</keyword>
<dbReference type="PANTHER" id="PTHR33993:SF14">
    <property type="entry name" value="GB|AAF24581.1"/>
    <property type="match status" value="1"/>
</dbReference>
<dbReference type="InterPro" id="IPR004360">
    <property type="entry name" value="Glyas_Fos-R_dOase_dom"/>
</dbReference>
<dbReference type="Pfam" id="PF18029">
    <property type="entry name" value="Glyoxalase_6"/>
    <property type="match status" value="1"/>
</dbReference>
<feature type="domain" description="VOC" evidence="1">
    <location>
        <begin position="11"/>
        <end position="129"/>
    </location>
</feature>